<protein>
    <submittedName>
        <fullName evidence="1">Uncharacterized protein</fullName>
    </submittedName>
</protein>
<sequence length="124" mass="14349">MLWKDGKKNPKWKRVLRSQHLSMTYHLYIYAFVPVLDYQITKQEASATLELARLVKAIPGNAASQKQPGKAVKPPVNLKIRPNSEMLENNHLQNHWNLQLPVNLMRPYPRMLPACESSESEIYP</sequence>
<dbReference type="InParanoid" id="E9HTF8"/>
<dbReference type="AlphaFoldDB" id="E9HTF8"/>
<name>E9HTF8_DAPPU</name>
<reference evidence="1 2" key="1">
    <citation type="journal article" date="2011" name="Science">
        <title>The ecoresponsive genome of Daphnia pulex.</title>
        <authorList>
            <person name="Colbourne J.K."/>
            <person name="Pfrender M.E."/>
            <person name="Gilbert D."/>
            <person name="Thomas W.K."/>
            <person name="Tucker A."/>
            <person name="Oakley T.H."/>
            <person name="Tokishita S."/>
            <person name="Aerts A."/>
            <person name="Arnold G.J."/>
            <person name="Basu M.K."/>
            <person name="Bauer D.J."/>
            <person name="Caceres C.E."/>
            <person name="Carmel L."/>
            <person name="Casola C."/>
            <person name="Choi J.H."/>
            <person name="Detter J.C."/>
            <person name="Dong Q."/>
            <person name="Dusheyko S."/>
            <person name="Eads B.D."/>
            <person name="Frohlich T."/>
            <person name="Geiler-Samerotte K.A."/>
            <person name="Gerlach D."/>
            <person name="Hatcher P."/>
            <person name="Jogdeo S."/>
            <person name="Krijgsveld J."/>
            <person name="Kriventseva E.V."/>
            <person name="Kultz D."/>
            <person name="Laforsch C."/>
            <person name="Lindquist E."/>
            <person name="Lopez J."/>
            <person name="Manak J.R."/>
            <person name="Muller J."/>
            <person name="Pangilinan J."/>
            <person name="Patwardhan R.P."/>
            <person name="Pitluck S."/>
            <person name="Pritham E.J."/>
            <person name="Rechtsteiner A."/>
            <person name="Rho M."/>
            <person name="Rogozin I.B."/>
            <person name="Sakarya O."/>
            <person name="Salamov A."/>
            <person name="Schaack S."/>
            <person name="Shapiro H."/>
            <person name="Shiga Y."/>
            <person name="Skalitzky C."/>
            <person name="Smith Z."/>
            <person name="Souvorov A."/>
            <person name="Sung W."/>
            <person name="Tang Z."/>
            <person name="Tsuchiya D."/>
            <person name="Tu H."/>
            <person name="Vos H."/>
            <person name="Wang M."/>
            <person name="Wolf Y.I."/>
            <person name="Yamagata H."/>
            <person name="Yamada T."/>
            <person name="Ye Y."/>
            <person name="Shaw J.R."/>
            <person name="Andrews J."/>
            <person name="Crease T.J."/>
            <person name="Tang H."/>
            <person name="Lucas S.M."/>
            <person name="Robertson H.M."/>
            <person name="Bork P."/>
            <person name="Koonin E.V."/>
            <person name="Zdobnov E.M."/>
            <person name="Grigoriev I.V."/>
            <person name="Lynch M."/>
            <person name="Boore J.L."/>
        </authorList>
    </citation>
    <scope>NUCLEOTIDE SEQUENCE [LARGE SCALE GENOMIC DNA]</scope>
</reference>
<gene>
    <name evidence="1" type="ORF">DAPPUDRAFT_265439</name>
</gene>
<accession>E9HTF8</accession>
<organism evidence="1 2">
    <name type="scientific">Daphnia pulex</name>
    <name type="common">Water flea</name>
    <dbReference type="NCBI Taxonomy" id="6669"/>
    <lineage>
        <taxon>Eukaryota</taxon>
        <taxon>Metazoa</taxon>
        <taxon>Ecdysozoa</taxon>
        <taxon>Arthropoda</taxon>
        <taxon>Crustacea</taxon>
        <taxon>Branchiopoda</taxon>
        <taxon>Diplostraca</taxon>
        <taxon>Cladocera</taxon>
        <taxon>Anomopoda</taxon>
        <taxon>Daphniidae</taxon>
        <taxon>Daphnia</taxon>
    </lineage>
</organism>
<evidence type="ECO:0000313" key="1">
    <source>
        <dbReference type="EMBL" id="EFX64974.1"/>
    </source>
</evidence>
<evidence type="ECO:0000313" key="2">
    <source>
        <dbReference type="Proteomes" id="UP000000305"/>
    </source>
</evidence>
<keyword evidence="2" id="KW-1185">Reference proteome</keyword>
<dbReference type="EMBL" id="GL732772">
    <property type="protein sequence ID" value="EFX64974.1"/>
    <property type="molecule type" value="Genomic_DNA"/>
</dbReference>
<dbReference type="KEGG" id="dpx:DAPPUDRAFT_265439"/>
<proteinExistence type="predicted"/>
<dbReference type="Proteomes" id="UP000000305">
    <property type="component" value="Unassembled WGS sequence"/>
</dbReference>
<dbReference type="HOGENOM" id="CLU_2006177_0_0_1"/>